<dbReference type="InterPro" id="IPR013320">
    <property type="entry name" value="ConA-like_dom_sf"/>
</dbReference>
<keyword evidence="4" id="KW-0862">Zinc</keyword>
<dbReference type="InterPro" id="IPR013083">
    <property type="entry name" value="Znf_RING/FYVE/PHD"/>
</dbReference>
<proteinExistence type="predicted"/>
<name>A0AAW0Q3K9_9GOBI</name>
<dbReference type="AlphaFoldDB" id="A0AAW0Q3K9"/>
<evidence type="ECO:0000313" key="12">
    <source>
        <dbReference type="Proteomes" id="UP001460270"/>
    </source>
</evidence>
<dbReference type="Pfam" id="PF15227">
    <property type="entry name" value="zf-C3HC4_4"/>
    <property type="match status" value="1"/>
</dbReference>
<keyword evidence="12" id="KW-1185">Reference proteome</keyword>
<dbReference type="PROSITE" id="PS50188">
    <property type="entry name" value="B302_SPRY"/>
    <property type="match status" value="1"/>
</dbReference>
<evidence type="ECO:0000259" key="10">
    <source>
        <dbReference type="PROSITE" id="PS50188"/>
    </source>
</evidence>
<dbReference type="SMART" id="SM00589">
    <property type="entry name" value="PRY"/>
    <property type="match status" value="1"/>
</dbReference>
<gene>
    <name evidence="11" type="ORF">WMY93_000848</name>
</gene>
<dbReference type="GO" id="GO:0008270">
    <property type="term" value="F:zinc ion binding"/>
    <property type="evidence" value="ECO:0007669"/>
    <property type="project" value="UniProtKB-KW"/>
</dbReference>
<dbReference type="EMBL" id="JBBPFD010000001">
    <property type="protein sequence ID" value="KAK7945120.1"/>
    <property type="molecule type" value="Genomic_DNA"/>
</dbReference>
<evidence type="ECO:0000256" key="2">
    <source>
        <dbReference type="ARBA" id="ARBA00022723"/>
    </source>
</evidence>
<evidence type="ECO:0000256" key="5">
    <source>
        <dbReference type="ARBA" id="ARBA00022859"/>
    </source>
</evidence>
<evidence type="ECO:0000256" key="6">
    <source>
        <dbReference type="PROSITE-ProRule" id="PRU00024"/>
    </source>
</evidence>
<sequence length="469" mass="54021">MANTDESARLQLALLLTCPVCQDIFKDPRQLPCGHSLCLNCLEKMIENTSGIPFRCPDCRAYFGLVVEVQNNYTLSSIAEEYRSKSNDIEEKKVYCDCCPDNTTLAFKTCLKCEVSLCQTHVKSHQELPVYTGHPLVEPLSDLHQRKCPEHEDQVLRYYCRISRKYICNLCSLRSKQTDLATQTCNMMKRQLTEYMDEQLKIHQERKRMNSLDSCFNSVTVVLLCLWFIVLYYAYNYSSENQKLTDKWEKQERHVQKMYSTIAELKLDQDYSCRWQTSVESHDEENLMLDLDSISPYLKVSEDLQTVQRVKTKEDYPNSRHRFTEVPQVLSSQCFTSGTHIWEVEANGYWEIAVAYRSIQRKIKETSSFGTNAKSWSLAHNDKGKLYVLHNKEKTALAESLKTNRIAVTVNFIKGTIAFSTVGGQVTKLHEFHVELTEAVCLGIGLYRADLSSSATILKAFRVKETPVS</sequence>
<dbReference type="InterPro" id="IPR043136">
    <property type="entry name" value="B30.2/SPRY_sf"/>
</dbReference>
<feature type="domain" description="B box-type" evidence="9">
    <location>
        <begin position="143"/>
        <end position="172"/>
    </location>
</feature>
<protein>
    <submittedName>
        <fullName evidence="11">Uncharacterized protein</fullName>
    </submittedName>
</protein>
<dbReference type="InterPro" id="IPR017907">
    <property type="entry name" value="Znf_RING_CS"/>
</dbReference>
<dbReference type="Gene3D" id="3.30.160.60">
    <property type="entry name" value="Classic Zinc Finger"/>
    <property type="match status" value="1"/>
</dbReference>
<dbReference type="Proteomes" id="UP001460270">
    <property type="component" value="Unassembled WGS sequence"/>
</dbReference>
<comment type="caution">
    <text evidence="11">The sequence shown here is derived from an EMBL/GenBank/DDBJ whole genome shotgun (WGS) entry which is preliminary data.</text>
</comment>
<evidence type="ECO:0000313" key="11">
    <source>
        <dbReference type="EMBL" id="KAK7945120.1"/>
    </source>
</evidence>
<keyword evidence="7" id="KW-0812">Transmembrane</keyword>
<dbReference type="Gene3D" id="2.60.120.920">
    <property type="match status" value="1"/>
</dbReference>
<evidence type="ECO:0000259" key="8">
    <source>
        <dbReference type="PROSITE" id="PS50089"/>
    </source>
</evidence>
<dbReference type="InterPro" id="IPR001841">
    <property type="entry name" value="Znf_RING"/>
</dbReference>
<evidence type="ECO:0000256" key="3">
    <source>
        <dbReference type="ARBA" id="ARBA00022771"/>
    </source>
</evidence>
<dbReference type="Pfam" id="PF00622">
    <property type="entry name" value="SPRY"/>
    <property type="match status" value="1"/>
</dbReference>
<dbReference type="PRINTS" id="PR01407">
    <property type="entry name" value="BUTYPHLNCDUF"/>
</dbReference>
<keyword evidence="2" id="KW-0479">Metal-binding</keyword>
<feature type="transmembrane region" description="Helical" evidence="7">
    <location>
        <begin position="215"/>
        <end position="235"/>
    </location>
</feature>
<dbReference type="InterPro" id="IPR001870">
    <property type="entry name" value="B30.2/SPRY"/>
</dbReference>
<dbReference type="Pfam" id="PF13765">
    <property type="entry name" value="PRY"/>
    <property type="match status" value="1"/>
</dbReference>
<dbReference type="InterPro" id="IPR003877">
    <property type="entry name" value="SPRY_dom"/>
</dbReference>
<evidence type="ECO:0000256" key="4">
    <source>
        <dbReference type="ARBA" id="ARBA00022833"/>
    </source>
</evidence>
<dbReference type="InterPro" id="IPR000315">
    <property type="entry name" value="Znf_B-box"/>
</dbReference>
<evidence type="ECO:0000256" key="1">
    <source>
        <dbReference type="ARBA" id="ARBA00022588"/>
    </source>
</evidence>
<dbReference type="SUPFAM" id="SSF57850">
    <property type="entry name" value="RING/U-box"/>
    <property type="match status" value="1"/>
</dbReference>
<feature type="domain" description="B30.2/SPRY" evidence="10">
    <location>
        <begin position="267"/>
        <end position="469"/>
    </location>
</feature>
<dbReference type="PANTHER" id="PTHR25465">
    <property type="entry name" value="B-BOX DOMAIN CONTAINING"/>
    <property type="match status" value="1"/>
</dbReference>
<reference evidence="12" key="1">
    <citation type="submission" date="2024-04" db="EMBL/GenBank/DDBJ databases">
        <title>Salinicola lusitanus LLJ914,a marine bacterium isolated from the Okinawa Trough.</title>
        <authorList>
            <person name="Li J."/>
        </authorList>
    </citation>
    <scope>NUCLEOTIDE SEQUENCE [LARGE SCALE GENOMIC DNA]</scope>
</reference>
<keyword evidence="3 6" id="KW-0863">Zinc-finger</keyword>
<feature type="domain" description="RING-type" evidence="8">
    <location>
        <begin position="18"/>
        <end position="60"/>
    </location>
</feature>
<dbReference type="CDD" id="cd19802">
    <property type="entry name" value="Bbox1_TRIM8-like"/>
    <property type="match status" value="1"/>
</dbReference>
<dbReference type="InterPro" id="IPR003879">
    <property type="entry name" value="Butyrophylin_SPRY"/>
</dbReference>
<dbReference type="Gene3D" id="4.10.830.40">
    <property type="match status" value="1"/>
</dbReference>
<dbReference type="Gene3D" id="3.30.40.10">
    <property type="entry name" value="Zinc/RING finger domain, C3HC4 (zinc finger)"/>
    <property type="match status" value="1"/>
</dbReference>
<keyword evidence="1" id="KW-0399">Innate immunity</keyword>
<dbReference type="PROSITE" id="PS00518">
    <property type="entry name" value="ZF_RING_1"/>
    <property type="match status" value="1"/>
</dbReference>
<accession>A0AAW0Q3K9</accession>
<keyword evidence="7" id="KW-1133">Transmembrane helix</keyword>
<keyword evidence="5" id="KW-0391">Immunity</keyword>
<dbReference type="GO" id="GO:0045087">
    <property type="term" value="P:innate immune response"/>
    <property type="evidence" value="ECO:0007669"/>
    <property type="project" value="UniProtKB-KW"/>
</dbReference>
<dbReference type="InterPro" id="IPR006574">
    <property type="entry name" value="PRY"/>
</dbReference>
<dbReference type="PROSITE" id="PS50089">
    <property type="entry name" value="ZF_RING_2"/>
    <property type="match status" value="1"/>
</dbReference>
<evidence type="ECO:0000259" key="9">
    <source>
        <dbReference type="PROSITE" id="PS50119"/>
    </source>
</evidence>
<organism evidence="11 12">
    <name type="scientific">Mugilogobius chulae</name>
    <name type="common">yellowstripe goby</name>
    <dbReference type="NCBI Taxonomy" id="88201"/>
    <lineage>
        <taxon>Eukaryota</taxon>
        <taxon>Metazoa</taxon>
        <taxon>Chordata</taxon>
        <taxon>Craniata</taxon>
        <taxon>Vertebrata</taxon>
        <taxon>Euteleostomi</taxon>
        <taxon>Actinopterygii</taxon>
        <taxon>Neopterygii</taxon>
        <taxon>Teleostei</taxon>
        <taxon>Neoteleostei</taxon>
        <taxon>Acanthomorphata</taxon>
        <taxon>Gobiaria</taxon>
        <taxon>Gobiiformes</taxon>
        <taxon>Gobioidei</taxon>
        <taxon>Gobiidae</taxon>
        <taxon>Gobionellinae</taxon>
        <taxon>Mugilogobius</taxon>
    </lineage>
</organism>
<evidence type="ECO:0000256" key="7">
    <source>
        <dbReference type="SAM" id="Phobius"/>
    </source>
</evidence>
<keyword evidence="7" id="KW-0472">Membrane</keyword>
<dbReference type="SUPFAM" id="SSF49899">
    <property type="entry name" value="Concanavalin A-like lectins/glucanases"/>
    <property type="match status" value="1"/>
</dbReference>
<dbReference type="PANTHER" id="PTHR25465:SF73">
    <property type="entry name" value="E3 UBIQUITIN_ISG15 LIGASE TRIM25 ISOFORM X1"/>
    <property type="match status" value="1"/>
</dbReference>
<dbReference type="PROSITE" id="PS50119">
    <property type="entry name" value="ZF_BBOX"/>
    <property type="match status" value="1"/>
</dbReference>
<dbReference type="SUPFAM" id="SSF57845">
    <property type="entry name" value="B-box zinc-binding domain"/>
    <property type="match status" value="1"/>
</dbReference>
<dbReference type="SMART" id="SM00184">
    <property type="entry name" value="RING"/>
    <property type="match status" value="1"/>
</dbReference>
<dbReference type="InterPro" id="IPR051051">
    <property type="entry name" value="E3_ubiq-ligase_TRIM/RNF"/>
</dbReference>
<dbReference type="GO" id="GO:0005737">
    <property type="term" value="C:cytoplasm"/>
    <property type="evidence" value="ECO:0007669"/>
    <property type="project" value="UniProtKB-ARBA"/>
</dbReference>